<dbReference type="InterPro" id="IPR035908">
    <property type="entry name" value="F0_ATP_A_sf"/>
</dbReference>
<gene>
    <name evidence="12" type="primary">atpB</name>
    <name evidence="12" type="ORF">MCFN_02305</name>
</gene>
<evidence type="ECO:0000256" key="7">
    <source>
        <dbReference type="ARBA" id="ARBA00022989"/>
    </source>
</evidence>
<protein>
    <submittedName>
        <fullName evidence="12">F0F1 ATP synthase subunit A</fullName>
    </submittedName>
</protein>
<dbReference type="GO" id="GO:0045259">
    <property type="term" value="C:proton-transporting ATP synthase complex"/>
    <property type="evidence" value="ECO:0007669"/>
    <property type="project" value="UniProtKB-KW"/>
</dbReference>
<feature type="transmembrane region" description="Helical" evidence="11">
    <location>
        <begin position="201"/>
        <end position="222"/>
    </location>
</feature>
<keyword evidence="4" id="KW-0138">CF(0)</keyword>
<keyword evidence="9 11" id="KW-0472">Membrane</keyword>
<keyword evidence="13" id="KW-1185">Reference proteome</keyword>
<evidence type="ECO:0000256" key="11">
    <source>
        <dbReference type="SAM" id="Phobius"/>
    </source>
</evidence>
<evidence type="ECO:0000256" key="6">
    <source>
        <dbReference type="ARBA" id="ARBA00022781"/>
    </source>
</evidence>
<evidence type="ECO:0000256" key="2">
    <source>
        <dbReference type="ARBA" id="ARBA00006810"/>
    </source>
</evidence>
<dbReference type="EMBL" id="CP007521">
    <property type="protein sequence ID" value="AIA29598.1"/>
    <property type="molecule type" value="Genomic_DNA"/>
</dbReference>
<reference evidence="12 13" key="1">
    <citation type="journal article" date="2014" name="Genome Announc.">
        <title>Complete Genome Sequence of the Bovine Mastitis Pathogen Mycoplasma californicum Strain ST-6T (ATCC 33461T).</title>
        <authorList>
            <person name="Calcutt M.J."/>
            <person name="Foecking M.F."/>
            <person name="Fox L.K."/>
        </authorList>
    </citation>
    <scope>NUCLEOTIDE SEQUENCE [LARGE SCALE GENOMIC DNA]</scope>
    <source>
        <strain evidence="12 13">ST-6</strain>
    </source>
</reference>
<accession>A0A059XS05</accession>
<dbReference type="GO" id="GO:0042777">
    <property type="term" value="P:proton motive force-driven plasma membrane ATP synthesis"/>
    <property type="evidence" value="ECO:0007669"/>
    <property type="project" value="TreeGrafter"/>
</dbReference>
<evidence type="ECO:0000256" key="9">
    <source>
        <dbReference type="ARBA" id="ARBA00023136"/>
    </source>
</evidence>
<proteinExistence type="inferred from homology"/>
<evidence type="ECO:0000256" key="3">
    <source>
        <dbReference type="ARBA" id="ARBA00022448"/>
    </source>
</evidence>
<feature type="transmembrane region" description="Helical" evidence="11">
    <location>
        <begin position="104"/>
        <end position="126"/>
    </location>
</feature>
<comment type="subcellular location">
    <subcellularLocation>
        <location evidence="1">Membrane</location>
        <topology evidence="1">Multi-pass membrane protein</topology>
    </subcellularLocation>
</comment>
<dbReference type="Proteomes" id="UP000027088">
    <property type="component" value="Chromosome"/>
</dbReference>
<dbReference type="SUPFAM" id="SSF81336">
    <property type="entry name" value="F1F0 ATP synthase subunit A"/>
    <property type="match status" value="1"/>
</dbReference>
<dbReference type="eggNOG" id="COG0356">
    <property type="taxonomic scope" value="Bacteria"/>
</dbReference>
<dbReference type="Pfam" id="PF00119">
    <property type="entry name" value="ATP-synt_A"/>
    <property type="match status" value="1"/>
</dbReference>
<evidence type="ECO:0000256" key="8">
    <source>
        <dbReference type="ARBA" id="ARBA00023065"/>
    </source>
</evidence>
<organism evidence="12 13">
    <name type="scientific">Mycoplasmopsis californica</name>
    <dbReference type="NCBI Taxonomy" id="2113"/>
    <lineage>
        <taxon>Bacteria</taxon>
        <taxon>Bacillati</taxon>
        <taxon>Mycoplasmatota</taxon>
        <taxon>Mycoplasmoidales</taxon>
        <taxon>Metamycoplasmataceae</taxon>
        <taxon>Mycoplasmopsis</taxon>
    </lineage>
</organism>
<dbReference type="InterPro" id="IPR045082">
    <property type="entry name" value="ATP_syn_F0_a_bact/chloroplast"/>
</dbReference>
<keyword evidence="6" id="KW-0375">Hydrogen ion transport</keyword>
<dbReference type="KEGG" id="mcr:MCFN_02305"/>
<sequence>MEKFRENFGKWNQPQLLSLIVTVLIIFTIALIIFIKIKKHSRPNKAPTKTVLVAENFVSAMDASYVENTNDTLSIARFYIFSLFTFLLVGNMLGLIGLEPIATSYSVTLTLAGITFVGIYLVGLWYQRLRFFLRYIKNPPEIIGQFAPLISLGFRMFGNITAGSVIMYATYFLSGWIWSVIFPGPQMYFFAVVITPWMHMFFDIFGALIQALIFSVLTTIYWSNEVEIRPKKQRKNNQKSMEKENNIITITKDIY</sequence>
<name>A0A059XS05_9BACT</name>
<keyword evidence="5 11" id="KW-0812">Transmembrane</keyword>
<comment type="similarity">
    <text evidence="2">Belongs to the ATPase A chain family.</text>
</comment>
<dbReference type="AlphaFoldDB" id="A0A059XS05"/>
<keyword evidence="3" id="KW-0813">Transport</keyword>
<dbReference type="PANTHER" id="PTHR42823">
    <property type="entry name" value="ATP SYNTHASE SUBUNIT A, CHLOROPLASTIC"/>
    <property type="match status" value="1"/>
</dbReference>
<evidence type="ECO:0000256" key="4">
    <source>
        <dbReference type="ARBA" id="ARBA00022547"/>
    </source>
</evidence>
<keyword evidence="10" id="KW-0066">ATP synthesis</keyword>
<evidence type="ECO:0000256" key="5">
    <source>
        <dbReference type="ARBA" id="ARBA00022692"/>
    </source>
</evidence>
<dbReference type="GO" id="GO:0046933">
    <property type="term" value="F:proton-transporting ATP synthase activity, rotational mechanism"/>
    <property type="evidence" value="ECO:0007669"/>
    <property type="project" value="TreeGrafter"/>
</dbReference>
<dbReference type="Gene3D" id="1.20.120.220">
    <property type="entry name" value="ATP synthase, F0 complex, subunit A"/>
    <property type="match status" value="1"/>
</dbReference>
<feature type="transmembrane region" description="Helical" evidence="11">
    <location>
        <begin position="78"/>
        <end position="98"/>
    </location>
</feature>
<evidence type="ECO:0000313" key="13">
    <source>
        <dbReference type="Proteomes" id="UP000027088"/>
    </source>
</evidence>
<keyword evidence="7 11" id="KW-1133">Transmembrane helix</keyword>
<evidence type="ECO:0000256" key="1">
    <source>
        <dbReference type="ARBA" id="ARBA00004141"/>
    </source>
</evidence>
<feature type="transmembrane region" description="Helical" evidence="11">
    <location>
        <begin position="16"/>
        <end position="35"/>
    </location>
</feature>
<dbReference type="InterPro" id="IPR000568">
    <property type="entry name" value="ATP_synth_F0_asu"/>
</dbReference>
<evidence type="ECO:0000313" key="12">
    <source>
        <dbReference type="EMBL" id="AIA29598.1"/>
    </source>
</evidence>
<keyword evidence="8" id="KW-0406">Ion transport</keyword>
<dbReference type="NCBIfam" id="NF004487">
    <property type="entry name" value="PRK05815.3-5"/>
    <property type="match status" value="1"/>
</dbReference>
<dbReference type="PANTHER" id="PTHR42823:SF3">
    <property type="entry name" value="ATP SYNTHASE SUBUNIT A, CHLOROPLASTIC"/>
    <property type="match status" value="1"/>
</dbReference>
<evidence type="ECO:0000256" key="10">
    <source>
        <dbReference type="ARBA" id="ARBA00023310"/>
    </source>
</evidence>
<dbReference type="RefSeq" id="WP_038561917.1">
    <property type="nucleotide sequence ID" value="NZ_CP007521.1"/>
</dbReference>
<dbReference type="GO" id="GO:0005886">
    <property type="term" value="C:plasma membrane"/>
    <property type="evidence" value="ECO:0007669"/>
    <property type="project" value="TreeGrafter"/>
</dbReference>
<dbReference type="PRINTS" id="PR00123">
    <property type="entry name" value="ATPASEA"/>
</dbReference>